<evidence type="ECO:0000313" key="7">
    <source>
        <dbReference type="EMBL" id="ERG91516.1"/>
    </source>
</evidence>
<keyword evidence="2" id="KW-0815">Transposition</keyword>
<keyword evidence="4" id="KW-0233">DNA recombination</keyword>
<evidence type="ECO:0000256" key="4">
    <source>
        <dbReference type="ARBA" id="ARBA00023172"/>
    </source>
</evidence>
<dbReference type="GO" id="GO:0006310">
    <property type="term" value="P:DNA recombination"/>
    <property type="evidence" value="ECO:0007669"/>
    <property type="project" value="UniProtKB-KW"/>
</dbReference>
<comment type="similarity">
    <text evidence="1">In the C-terminal section; belongs to the transposase 35 family.</text>
</comment>
<evidence type="ECO:0000259" key="5">
    <source>
        <dbReference type="Pfam" id="PF01385"/>
    </source>
</evidence>
<feature type="domain" description="Probable transposase IS891/IS1136/IS1341" evidence="5">
    <location>
        <begin position="2"/>
        <end position="77"/>
    </location>
</feature>
<dbReference type="HOGENOM" id="CLU_100100_0_0_2"/>
<evidence type="ECO:0000313" key="8">
    <source>
        <dbReference type="Proteomes" id="UP000030649"/>
    </source>
</evidence>
<evidence type="ECO:0000256" key="3">
    <source>
        <dbReference type="ARBA" id="ARBA00023125"/>
    </source>
</evidence>
<dbReference type="GO" id="GO:0032196">
    <property type="term" value="P:transposition"/>
    <property type="evidence" value="ECO:0007669"/>
    <property type="project" value="UniProtKB-KW"/>
</dbReference>
<keyword evidence="3" id="KW-0238">DNA-binding</keyword>
<evidence type="ECO:0000259" key="6">
    <source>
        <dbReference type="Pfam" id="PF07282"/>
    </source>
</evidence>
<name>U1PH82_9EURY</name>
<dbReference type="EMBL" id="KE356560">
    <property type="protein sequence ID" value="ERG91516.1"/>
    <property type="molecule type" value="Genomic_DNA"/>
</dbReference>
<dbReference type="AlphaFoldDB" id="U1PH82"/>
<protein>
    <submittedName>
        <fullName evidence="7">Transposase</fullName>
    </submittedName>
</protein>
<proteinExistence type="inferred from homology"/>
<evidence type="ECO:0000256" key="1">
    <source>
        <dbReference type="ARBA" id="ARBA00008761"/>
    </source>
</evidence>
<dbReference type="Pfam" id="PF01385">
    <property type="entry name" value="OrfB_IS605"/>
    <property type="match status" value="1"/>
</dbReference>
<dbReference type="InterPro" id="IPR001959">
    <property type="entry name" value="Transposase"/>
</dbReference>
<reference evidence="7 8" key="1">
    <citation type="journal article" date="2013" name="PLoS ONE">
        <title>Assembly-driven community genomics of a hypersaline microbial ecosystem.</title>
        <authorList>
            <person name="Podell S."/>
            <person name="Ugalde J.A."/>
            <person name="Narasingarao P."/>
            <person name="Banfield J.F."/>
            <person name="Heidelberg K.B."/>
            <person name="Allen E.E."/>
        </authorList>
    </citation>
    <scope>NUCLEOTIDE SEQUENCE [LARGE SCALE GENOMIC DNA]</scope>
    <source>
        <strain evidence="8">J07HQW1</strain>
    </source>
</reference>
<dbReference type="STRING" id="1238424.J07HQW1_01550"/>
<dbReference type="GO" id="GO:0003677">
    <property type="term" value="F:DNA binding"/>
    <property type="evidence" value="ECO:0007669"/>
    <property type="project" value="UniProtKB-KW"/>
</dbReference>
<dbReference type="Pfam" id="PF07282">
    <property type="entry name" value="Cas12f1-like_TNB"/>
    <property type="match status" value="1"/>
</dbReference>
<sequence length="242" mass="27956">MYHARPEFKRFRRYSGQIARLQLGLPENRYSSQRIQRLHDKRTRKRNHSRNAAVKHTCEWLLEQNVDTVYVGDLSDVLDTHWSAMVNEKTYAFWSHGQLVERIELTLGDTGITIHEISEEDSSSQCPECDSESVQRSGDEFHCHERELEAHRTWLERGTDCSHRKGPMTRSAALRAGHHRDASQSGDDEGAYWKWDEHDLTLNSFEERSCSFDQTSFSESASSHLCNRLAGLPTEESNACND</sequence>
<dbReference type="InterPro" id="IPR010095">
    <property type="entry name" value="Cas12f1-like_TNB"/>
</dbReference>
<evidence type="ECO:0000256" key="2">
    <source>
        <dbReference type="ARBA" id="ARBA00022578"/>
    </source>
</evidence>
<organism evidence="7 8">
    <name type="scientific">Haloquadratum walsbyi J07HQW1</name>
    <dbReference type="NCBI Taxonomy" id="1238424"/>
    <lineage>
        <taxon>Archaea</taxon>
        <taxon>Methanobacteriati</taxon>
        <taxon>Methanobacteriota</taxon>
        <taxon>Stenosarchaea group</taxon>
        <taxon>Halobacteria</taxon>
        <taxon>Halobacteriales</taxon>
        <taxon>Haloferacaceae</taxon>
        <taxon>Haloquadratum</taxon>
    </lineage>
</organism>
<accession>U1PH82</accession>
<gene>
    <name evidence="7" type="ORF">J07HQW1_01550</name>
</gene>
<feature type="domain" description="Cas12f1-like TNB" evidence="6">
    <location>
        <begin position="96"/>
        <end position="152"/>
    </location>
</feature>
<dbReference type="Proteomes" id="UP000030649">
    <property type="component" value="Unassembled WGS sequence"/>
</dbReference>